<protein>
    <submittedName>
        <fullName evidence="1">Uncharacterized protein</fullName>
    </submittedName>
</protein>
<dbReference type="KEGG" id="cmv:CMUST_13440"/>
<reference evidence="1 2" key="1">
    <citation type="journal article" date="2015" name="Genome Announc.">
        <title>Complete Genome Sequence of the Type Strain Corynebacterium mustelae DSM 45274, Isolated from Various Tissues of a Male Ferret with Lethal Sepsis.</title>
        <authorList>
            <person name="Ruckert C."/>
            <person name="Eimer J."/>
            <person name="Winkler A."/>
            <person name="Tauch A."/>
        </authorList>
    </citation>
    <scope>NUCLEOTIDE SEQUENCE [LARGE SCALE GENOMIC DNA]</scope>
    <source>
        <strain evidence="1 2">DSM 45274</strain>
    </source>
</reference>
<keyword evidence="2" id="KW-1185">Reference proteome</keyword>
<evidence type="ECO:0000313" key="2">
    <source>
        <dbReference type="Proteomes" id="UP000035199"/>
    </source>
</evidence>
<gene>
    <name evidence="1" type="ORF">CMUST_13440</name>
</gene>
<reference evidence="2" key="2">
    <citation type="submission" date="2015-05" db="EMBL/GenBank/DDBJ databases">
        <title>Complete genome sequence of Corynebacterium mustelae DSM 45274, isolated from various tissues of a male ferret with lethal sepsis.</title>
        <authorList>
            <person name="Ruckert C."/>
            <person name="Albersmeier A."/>
            <person name="Winkler A."/>
            <person name="Tauch A."/>
        </authorList>
    </citation>
    <scope>NUCLEOTIDE SEQUENCE [LARGE SCALE GENOMIC DNA]</scope>
    <source>
        <strain evidence="2">DSM 45274</strain>
    </source>
</reference>
<sequence length="170" mass="18733">MLLRKQKCNQRKPHKSTFGVRVEWLGKPRLINCGSAFKNEHIFWFYSVDLNNYAIQARDCVVKLARFLVCDFAQAFRAWGFGCYAKPDFSRGLCGSGPVCCVCGVGGCCRGVEKQGSQHTGGRAIPSRWLKDYSVGSPAAIQAPVPPATLMTGRPVSARYSATRMLRPPA</sequence>
<dbReference type="Proteomes" id="UP000035199">
    <property type="component" value="Chromosome"/>
</dbReference>
<proteinExistence type="predicted"/>
<dbReference type="EMBL" id="CP011542">
    <property type="protein sequence ID" value="AKK06982.1"/>
    <property type="molecule type" value="Genomic_DNA"/>
</dbReference>
<name>A0A0G3H742_9CORY</name>
<organism evidence="1 2">
    <name type="scientific">Corynebacterium mustelae</name>
    <dbReference type="NCBI Taxonomy" id="571915"/>
    <lineage>
        <taxon>Bacteria</taxon>
        <taxon>Bacillati</taxon>
        <taxon>Actinomycetota</taxon>
        <taxon>Actinomycetes</taxon>
        <taxon>Mycobacteriales</taxon>
        <taxon>Corynebacteriaceae</taxon>
        <taxon>Corynebacterium</taxon>
    </lineage>
</organism>
<accession>A0A0G3H742</accession>
<dbReference type="AlphaFoldDB" id="A0A0G3H742"/>
<evidence type="ECO:0000313" key="1">
    <source>
        <dbReference type="EMBL" id="AKK06982.1"/>
    </source>
</evidence>